<dbReference type="InterPro" id="IPR036259">
    <property type="entry name" value="MFS_trans_sf"/>
</dbReference>
<feature type="compositionally biased region" description="Gly residues" evidence="1">
    <location>
        <begin position="130"/>
        <end position="141"/>
    </location>
</feature>
<gene>
    <name evidence="3" type="ORF">KDA82_37010</name>
</gene>
<keyword evidence="2" id="KW-0812">Transmembrane</keyword>
<dbReference type="AlphaFoldDB" id="A0A8T4JA50"/>
<keyword evidence="2" id="KW-1133">Transmembrane helix</keyword>
<dbReference type="Proteomes" id="UP000675554">
    <property type="component" value="Unassembled WGS sequence"/>
</dbReference>
<feature type="transmembrane region" description="Helical" evidence="2">
    <location>
        <begin position="290"/>
        <end position="313"/>
    </location>
</feature>
<evidence type="ECO:0000256" key="1">
    <source>
        <dbReference type="SAM" id="MobiDB-lite"/>
    </source>
</evidence>
<dbReference type="Gene3D" id="1.20.1250.20">
    <property type="entry name" value="MFS general substrate transporter like domains"/>
    <property type="match status" value="1"/>
</dbReference>
<proteinExistence type="predicted"/>
<dbReference type="EMBL" id="JAGSMN010001486">
    <property type="protein sequence ID" value="MBR7678474.1"/>
    <property type="molecule type" value="Genomic_DNA"/>
</dbReference>
<feature type="transmembrane region" description="Helical" evidence="2">
    <location>
        <begin position="189"/>
        <end position="218"/>
    </location>
</feature>
<evidence type="ECO:0000256" key="2">
    <source>
        <dbReference type="SAM" id="Phobius"/>
    </source>
</evidence>
<feature type="transmembrane region" description="Helical" evidence="2">
    <location>
        <begin position="225"/>
        <end position="246"/>
    </location>
</feature>
<accession>A0A8T4JA50</accession>
<feature type="transmembrane region" description="Helical" evidence="2">
    <location>
        <begin position="319"/>
        <end position="337"/>
    </location>
</feature>
<dbReference type="SUPFAM" id="SSF103473">
    <property type="entry name" value="MFS general substrate transporter"/>
    <property type="match status" value="1"/>
</dbReference>
<sequence length="357" mass="34933">DLVSRRRLLTLAPLLTGAGFALWTLLPCYAAFAAGFVLWGAGSALRSGTLEALVYEELERAGATDTYARLMGRARALGTTGMMAATALAAPVFAVGGYGALGAASVAVCVLGALAGRALPETRAPRAAVGSGGDGGDGGSGEAEAAEPGPLATLREGLAQVRTERAVRGAVVLVAVVSGVLAIDEYIPLLLASLGAAGPAVPLFVLLADAGVAVGGWYAGRGGRWFGPVLAVAAVALAAGALGGAAGGGPVVAAPLVALACGLFQWALVTSEARLQDRVTSGARATVGSLAGLGAEVTSVLLFAGYAAGAGWWGLSPATLFAVAAVPYLALGAVLGVPGARGGVRGEGATTMSDSRQ</sequence>
<name>A0A8T4JA50_9ACTN</name>
<protein>
    <submittedName>
        <fullName evidence="3">MFS transporter</fullName>
    </submittedName>
</protein>
<dbReference type="PANTHER" id="PTHR23530:SF1">
    <property type="entry name" value="PERMEASE, MAJOR FACILITATOR SUPERFAMILY-RELATED"/>
    <property type="match status" value="1"/>
</dbReference>
<evidence type="ECO:0000313" key="4">
    <source>
        <dbReference type="Proteomes" id="UP000675554"/>
    </source>
</evidence>
<feature type="transmembrane region" description="Helical" evidence="2">
    <location>
        <begin position="166"/>
        <end position="183"/>
    </location>
</feature>
<keyword evidence="2" id="KW-0472">Membrane</keyword>
<keyword evidence="4" id="KW-1185">Reference proteome</keyword>
<organism evidence="3 4">
    <name type="scientific">Streptomyces daliensis</name>
    <dbReference type="NCBI Taxonomy" id="299421"/>
    <lineage>
        <taxon>Bacteria</taxon>
        <taxon>Bacillati</taxon>
        <taxon>Actinomycetota</taxon>
        <taxon>Actinomycetes</taxon>
        <taxon>Kitasatosporales</taxon>
        <taxon>Streptomycetaceae</taxon>
        <taxon>Streptomyces</taxon>
    </lineage>
</organism>
<dbReference type="InterPro" id="IPR053160">
    <property type="entry name" value="MFS_DHA3_Transporter"/>
</dbReference>
<feature type="region of interest" description="Disordered" evidence="1">
    <location>
        <begin position="125"/>
        <end position="147"/>
    </location>
</feature>
<feature type="non-terminal residue" evidence="3">
    <location>
        <position position="1"/>
    </location>
</feature>
<evidence type="ECO:0000313" key="3">
    <source>
        <dbReference type="EMBL" id="MBR7678474.1"/>
    </source>
</evidence>
<dbReference type="PANTHER" id="PTHR23530">
    <property type="entry name" value="TRANSPORT PROTEIN-RELATED"/>
    <property type="match status" value="1"/>
</dbReference>
<comment type="caution">
    <text evidence="3">The sequence shown here is derived from an EMBL/GenBank/DDBJ whole genome shotgun (WGS) entry which is preliminary data.</text>
</comment>
<reference evidence="3" key="1">
    <citation type="submission" date="2021-04" db="EMBL/GenBank/DDBJ databases">
        <title>Sequencing of actinobacteria type strains.</title>
        <authorList>
            <person name="Nguyen G.-S."/>
            <person name="Wentzel A."/>
        </authorList>
    </citation>
    <scope>NUCLEOTIDE SEQUENCE</scope>
    <source>
        <strain evidence="3">DSM 42095</strain>
    </source>
</reference>
<feature type="transmembrane region" description="Helical" evidence="2">
    <location>
        <begin position="100"/>
        <end position="119"/>
    </location>
</feature>
<feature type="transmembrane region" description="Helical" evidence="2">
    <location>
        <begin position="20"/>
        <end position="41"/>
    </location>
</feature>
<feature type="transmembrane region" description="Helical" evidence="2">
    <location>
        <begin position="252"/>
        <end position="269"/>
    </location>
</feature>